<dbReference type="RefSeq" id="WP_185005677.1">
    <property type="nucleotide sequence ID" value="NZ_BAAAUI010000019.1"/>
</dbReference>
<feature type="transmembrane region" description="Helical" evidence="1">
    <location>
        <begin position="20"/>
        <end position="45"/>
    </location>
</feature>
<reference evidence="2 3" key="1">
    <citation type="submission" date="2020-08" db="EMBL/GenBank/DDBJ databases">
        <title>Sequencing the genomes of 1000 actinobacteria strains.</title>
        <authorList>
            <person name="Klenk H.-P."/>
        </authorList>
    </citation>
    <scope>NUCLEOTIDE SEQUENCE [LARGE SCALE GENOMIC DNA]</scope>
    <source>
        <strain evidence="2 3">DSM 44230</strain>
    </source>
</reference>
<accession>A0A7W7CF79</accession>
<keyword evidence="1" id="KW-0812">Transmembrane</keyword>
<feature type="transmembrane region" description="Helical" evidence="1">
    <location>
        <begin position="57"/>
        <end position="79"/>
    </location>
</feature>
<protein>
    <submittedName>
        <fullName evidence="2">ABC-type transport system involved in multi-copper enzyme maturation permease subunit</fullName>
    </submittedName>
</protein>
<dbReference type="Proteomes" id="UP000533598">
    <property type="component" value="Unassembled WGS sequence"/>
</dbReference>
<keyword evidence="3" id="KW-1185">Reference proteome</keyword>
<evidence type="ECO:0000313" key="3">
    <source>
        <dbReference type="Proteomes" id="UP000533598"/>
    </source>
</evidence>
<comment type="caution">
    <text evidence="2">The sequence shown here is derived from an EMBL/GenBank/DDBJ whole genome shotgun (WGS) entry which is preliminary data.</text>
</comment>
<feature type="transmembrane region" description="Helical" evidence="1">
    <location>
        <begin position="153"/>
        <end position="174"/>
    </location>
</feature>
<dbReference type="EMBL" id="JACHMH010000001">
    <property type="protein sequence ID" value="MBB4679995.1"/>
    <property type="molecule type" value="Genomic_DNA"/>
</dbReference>
<organism evidence="2 3">
    <name type="scientific">Crossiella cryophila</name>
    <dbReference type="NCBI Taxonomy" id="43355"/>
    <lineage>
        <taxon>Bacteria</taxon>
        <taxon>Bacillati</taxon>
        <taxon>Actinomycetota</taxon>
        <taxon>Actinomycetes</taxon>
        <taxon>Pseudonocardiales</taxon>
        <taxon>Pseudonocardiaceae</taxon>
        <taxon>Crossiella</taxon>
    </lineage>
</organism>
<proteinExistence type="predicted"/>
<dbReference type="AlphaFoldDB" id="A0A7W7CF79"/>
<name>A0A7W7CF79_9PSEU</name>
<keyword evidence="1" id="KW-0472">Membrane</keyword>
<feature type="transmembrane region" description="Helical" evidence="1">
    <location>
        <begin position="181"/>
        <end position="202"/>
    </location>
</feature>
<evidence type="ECO:0000313" key="2">
    <source>
        <dbReference type="EMBL" id="MBB4679995.1"/>
    </source>
</evidence>
<keyword evidence="1" id="KW-1133">Transmembrane helix</keyword>
<sequence length="257" mass="26005">MSTTGLTAAGVLRGEWIKLISVRSSAVCLLNAVVAMFSAVLLLSIRSTMQMAKVERDPVASVLSGAEFAGLGIGVLGVLLVSTEYATGLVRVVFTAVPARLPVLFAKITAVLLAVFPVMLLASAAAFLAGMAVLTANGGATTALTDPGALRGVIGTAAALAGIGVLGVALGTILRGTAAGVTAVIAVVFLLPNVGDLLPLSWQETVLKFLPAKAIEAFTHSVQDPALLTPVTGALVFTGWVAAAVTVAALRLRHRDA</sequence>
<evidence type="ECO:0000256" key="1">
    <source>
        <dbReference type="SAM" id="Phobius"/>
    </source>
</evidence>
<gene>
    <name evidence="2" type="ORF">HNR67_006113</name>
</gene>
<feature type="transmembrane region" description="Helical" evidence="1">
    <location>
        <begin position="227"/>
        <end position="250"/>
    </location>
</feature>
<feature type="transmembrane region" description="Helical" evidence="1">
    <location>
        <begin position="110"/>
        <end position="133"/>
    </location>
</feature>